<evidence type="ECO:0000313" key="3">
    <source>
        <dbReference type="Proteomes" id="UP001297600"/>
    </source>
</evidence>
<proteinExistence type="predicted"/>
<comment type="caution">
    <text evidence="2">The sequence shown here is derived from an EMBL/GenBank/DDBJ whole genome shotgun (WGS) entry which is preliminary data.</text>
</comment>
<name>A0ABS9MTK7_9BURK</name>
<dbReference type="PANTHER" id="PTHR43566:SF2">
    <property type="entry name" value="DUF4143 DOMAIN-CONTAINING PROTEIN"/>
    <property type="match status" value="1"/>
</dbReference>
<dbReference type="SUPFAM" id="SSF52540">
    <property type="entry name" value="P-loop containing nucleoside triphosphate hydrolases"/>
    <property type="match status" value="1"/>
</dbReference>
<feature type="domain" description="DUF4143" evidence="1">
    <location>
        <begin position="185"/>
        <end position="330"/>
    </location>
</feature>
<dbReference type="EMBL" id="JAKNCT010000018">
    <property type="protein sequence ID" value="MCG5031955.1"/>
    <property type="molecule type" value="Genomic_DNA"/>
</dbReference>
<dbReference type="RefSeq" id="WP_237980651.1">
    <property type="nucleotide sequence ID" value="NZ_JAKNCT010000018.1"/>
</dbReference>
<dbReference type="Proteomes" id="UP001297600">
    <property type="component" value="Unassembled WGS sequence"/>
</dbReference>
<gene>
    <name evidence="2" type="ORF">MAF45_10970</name>
</gene>
<protein>
    <recommendedName>
        <fullName evidence="1">DUF4143 domain-containing protein</fullName>
    </recommendedName>
</protein>
<evidence type="ECO:0000313" key="2">
    <source>
        <dbReference type="EMBL" id="MCG5031955.1"/>
    </source>
</evidence>
<dbReference type="InterPro" id="IPR025420">
    <property type="entry name" value="DUF4143"/>
</dbReference>
<dbReference type="PANTHER" id="PTHR43566">
    <property type="entry name" value="CONSERVED PROTEIN"/>
    <property type="match status" value="1"/>
</dbReference>
<accession>A0ABS9MTK7</accession>
<sequence>MDRELEEAKRLAEHAQSFIILVRGIRGTGKTRLVKRLFPDFRYVSCRSVKTRNLAQNAPEAFHSVYGSPLIIDDCEKAPRLIELEAAGAESRKLVLVGNPGHKELQKLRSGSRSPFMKIELTPVPEKHEAFEELIAGSKPQEAEIEIAGLACGALPSLNGTPPGHESDFWSDWTAAFMEETAESLLRVNDPESFYRFMKSTAAASGREINMSEIARGCGKTSMTVASWLQALSDACVIHELRPLKTEQRRPVKRSKALFADPGLAAYLLDAAEPGVLSRSPFLPGLMINEAACGLSGGIWGDPERISYYRDSNNVGIDLIYSRQGILHPISAASTEEQLRLKMKHFGVLEKLGENRSAGLMLVSEPELQRICTKCGVSSILFRAD</sequence>
<organism evidence="2 3">
    <name type="scientific">Mesosutterella porci</name>
    <dbReference type="NCBI Taxonomy" id="2915351"/>
    <lineage>
        <taxon>Bacteria</taxon>
        <taxon>Pseudomonadati</taxon>
        <taxon>Pseudomonadota</taxon>
        <taxon>Betaproteobacteria</taxon>
        <taxon>Burkholderiales</taxon>
        <taxon>Sutterellaceae</taxon>
        <taxon>Mesosutterella</taxon>
    </lineage>
</organism>
<dbReference type="Pfam" id="PF13635">
    <property type="entry name" value="DUF4143"/>
    <property type="match status" value="1"/>
</dbReference>
<dbReference type="InterPro" id="IPR027417">
    <property type="entry name" value="P-loop_NTPase"/>
</dbReference>
<evidence type="ECO:0000259" key="1">
    <source>
        <dbReference type="Pfam" id="PF13635"/>
    </source>
</evidence>
<keyword evidence="3" id="KW-1185">Reference proteome</keyword>
<reference evidence="2 3" key="1">
    <citation type="submission" date="2022-02" db="EMBL/GenBank/DDBJ databases">
        <title>Mesosutterella porci, a novel member of the family Sutterellaceae from pig feces.</title>
        <authorList>
            <person name="Wylensek D."/>
            <person name="Clavel T."/>
        </authorList>
    </citation>
    <scope>NUCLEOTIDE SEQUENCE [LARGE SCALE GENOMIC DNA]</scope>
    <source>
        <strain evidence="3">oilRF-744-wt-GAM-9</strain>
    </source>
</reference>